<sequence length="79" mass="8879">MSLNNTPPTTSDKLVTFTDLANDPAGITPRLTLARLTNKHPITITRWVRKGLLPKPLTINKTQYFRNSDILAFINSQSE</sequence>
<accession>A0A9X2A3S6</accession>
<name>A0A9X2A3S6_9GAMM</name>
<evidence type="ECO:0000313" key="1">
    <source>
        <dbReference type="EMBL" id="MCG8146734.1"/>
    </source>
</evidence>
<dbReference type="EMBL" id="JACSYB010000001">
    <property type="protein sequence ID" value="MCG8146734.1"/>
    <property type="molecule type" value="Genomic_DNA"/>
</dbReference>
<proteinExistence type="predicted"/>
<comment type="caution">
    <text evidence="1">The sequence shown here is derived from an EMBL/GenBank/DDBJ whole genome shotgun (WGS) entry which is preliminary data.</text>
</comment>
<dbReference type="RefSeq" id="WP_239741345.1">
    <property type="nucleotide sequence ID" value="NZ_JACSYB010000001.1"/>
</dbReference>
<organism evidence="1 2">
    <name type="scientific">Moraxella tetraodonis</name>
    <dbReference type="NCBI Taxonomy" id="2767221"/>
    <lineage>
        <taxon>Bacteria</taxon>
        <taxon>Pseudomonadati</taxon>
        <taxon>Pseudomonadota</taxon>
        <taxon>Gammaproteobacteria</taxon>
        <taxon>Moraxellales</taxon>
        <taxon>Moraxellaceae</taxon>
        <taxon>Moraxella</taxon>
    </lineage>
</organism>
<dbReference type="Proteomes" id="UP001139238">
    <property type="component" value="Unassembled WGS sequence"/>
</dbReference>
<dbReference type="AlphaFoldDB" id="A0A9X2A3S6"/>
<evidence type="ECO:0000313" key="2">
    <source>
        <dbReference type="Proteomes" id="UP001139238"/>
    </source>
</evidence>
<gene>
    <name evidence="1" type="ORF">H9W84_01085</name>
</gene>
<keyword evidence="2" id="KW-1185">Reference proteome</keyword>
<reference evidence="1" key="1">
    <citation type="submission" date="2021-08" db="EMBL/GenBank/DDBJ databases">
        <title>Complete genome sequence of Moraxella sp strain PS-22.</title>
        <authorList>
            <person name="Das S.K."/>
        </authorList>
    </citation>
    <scope>NUCLEOTIDE SEQUENCE</scope>
    <source>
        <strain evidence="1">PS-22</strain>
    </source>
</reference>
<protein>
    <submittedName>
        <fullName evidence="1">Helix-turn-helix domain-containing protein</fullName>
    </submittedName>
</protein>